<accession>A0ABQ5UM40</accession>
<dbReference type="InterPro" id="IPR000760">
    <property type="entry name" value="Inositol_monophosphatase-like"/>
</dbReference>
<keyword evidence="3" id="KW-0378">Hydrolase</keyword>
<evidence type="ECO:0000256" key="3">
    <source>
        <dbReference type="ARBA" id="ARBA00022801"/>
    </source>
</evidence>
<evidence type="ECO:0000313" key="5">
    <source>
        <dbReference type="EMBL" id="GLQ16331.1"/>
    </source>
</evidence>
<dbReference type="Pfam" id="PF00459">
    <property type="entry name" value="Inositol_P"/>
    <property type="match status" value="1"/>
</dbReference>
<gene>
    <name evidence="5" type="ORF">GCM10007879_05800</name>
</gene>
<dbReference type="SUPFAM" id="SSF56655">
    <property type="entry name" value="Carbohydrate phosphatase"/>
    <property type="match status" value="1"/>
</dbReference>
<dbReference type="RefSeq" id="WP_284361902.1">
    <property type="nucleotide sequence ID" value="NZ_BSNI01000001.1"/>
</dbReference>
<comment type="cofactor">
    <cofactor evidence="1">
        <name>Mg(2+)</name>
        <dbReference type="ChEBI" id="CHEBI:18420"/>
    </cofactor>
</comment>
<dbReference type="Gene3D" id="3.40.190.80">
    <property type="match status" value="1"/>
</dbReference>
<evidence type="ECO:0000256" key="1">
    <source>
        <dbReference type="ARBA" id="ARBA00001946"/>
    </source>
</evidence>
<evidence type="ECO:0000256" key="2">
    <source>
        <dbReference type="ARBA" id="ARBA00009759"/>
    </source>
</evidence>
<reference evidence="5" key="1">
    <citation type="journal article" date="2014" name="Int. J. Syst. Evol. Microbiol.">
        <title>Complete genome of a new Firmicutes species belonging to the dominant human colonic microbiota ('Ruminococcus bicirculans') reveals two chromosomes and a selective capacity to utilize plant glucans.</title>
        <authorList>
            <consortium name="NISC Comparative Sequencing Program"/>
            <person name="Wegmann U."/>
            <person name="Louis P."/>
            <person name="Goesmann A."/>
            <person name="Henrissat B."/>
            <person name="Duncan S.H."/>
            <person name="Flint H.J."/>
        </authorList>
    </citation>
    <scope>NUCLEOTIDE SEQUENCE</scope>
    <source>
        <strain evidence="5">NBRC 107169</strain>
    </source>
</reference>
<dbReference type="NCBIfam" id="TIGR02067">
    <property type="entry name" value="his_9_HisN"/>
    <property type="match status" value="1"/>
</dbReference>
<evidence type="ECO:0000313" key="6">
    <source>
        <dbReference type="Proteomes" id="UP001161405"/>
    </source>
</evidence>
<reference evidence="5" key="2">
    <citation type="submission" date="2023-01" db="EMBL/GenBank/DDBJ databases">
        <title>Draft genome sequence of Maritalea porphyrae strain NBRC 107169.</title>
        <authorList>
            <person name="Sun Q."/>
            <person name="Mori K."/>
        </authorList>
    </citation>
    <scope>NUCLEOTIDE SEQUENCE</scope>
    <source>
        <strain evidence="5">NBRC 107169</strain>
    </source>
</reference>
<dbReference type="Gene3D" id="3.30.540.10">
    <property type="entry name" value="Fructose-1,6-Bisphosphatase, subunit A, domain 1"/>
    <property type="match status" value="1"/>
</dbReference>
<protein>
    <recommendedName>
        <fullName evidence="4">Histidinol-phosphatase</fullName>
        <ecNumber evidence="4">3.1.3.15</ecNumber>
    </recommendedName>
</protein>
<organism evidence="5 6">
    <name type="scientific">Maritalea porphyrae</name>
    <dbReference type="NCBI Taxonomy" id="880732"/>
    <lineage>
        <taxon>Bacteria</taxon>
        <taxon>Pseudomonadati</taxon>
        <taxon>Pseudomonadota</taxon>
        <taxon>Alphaproteobacteria</taxon>
        <taxon>Hyphomicrobiales</taxon>
        <taxon>Devosiaceae</taxon>
        <taxon>Maritalea</taxon>
    </lineage>
</organism>
<dbReference type="CDD" id="cd01641">
    <property type="entry name" value="Bacterial_IMPase_like_1"/>
    <property type="match status" value="1"/>
</dbReference>
<proteinExistence type="inferred from homology"/>
<dbReference type="PANTHER" id="PTHR20854">
    <property type="entry name" value="INOSITOL MONOPHOSPHATASE"/>
    <property type="match status" value="1"/>
</dbReference>
<dbReference type="InterPro" id="IPR011809">
    <property type="entry name" value="His_9_proposed"/>
</dbReference>
<dbReference type="EC" id="3.1.3.15" evidence="4"/>
<evidence type="ECO:0000256" key="4">
    <source>
        <dbReference type="NCBIfam" id="TIGR02067"/>
    </source>
</evidence>
<dbReference type="EMBL" id="BSNI01000001">
    <property type="protein sequence ID" value="GLQ16331.1"/>
    <property type="molecule type" value="Genomic_DNA"/>
</dbReference>
<dbReference type="PRINTS" id="PR00377">
    <property type="entry name" value="IMPHPHTASES"/>
</dbReference>
<comment type="similarity">
    <text evidence="2">Belongs to the inositol monophosphatase superfamily.</text>
</comment>
<sequence>MAEFSMNTTETVDFDLIHRILLEASQKAQDVTLKYFRKTIDIENKLQKGFDPVTAADKEAELAIRAVITEYFPDHNISGEEWEDKETNSPFRWIIDPIDGTRAFICGLPVWGTLIALTYEGKSVAGLMSQPHIGEDFIGLPQKSLLNRQGLEIQLKTSTITELSAANIFTTSPRIFLLDKSLAAYDALEDKVKLARYGLDCYAYAMVALGHGELVVEEGLKSVDIAAMIPIIEQAGGIVTTWSGKQATEGGQVIAAANKHIHEAALDILSPAATD</sequence>
<name>A0ABQ5UM40_9HYPH</name>
<dbReference type="Proteomes" id="UP001161405">
    <property type="component" value="Unassembled WGS sequence"/>
</dbReference>
<dbReference type="PANTHER" id="PTHR20854:SF4">
    <property type="entry name" value="INOSITOL-1-MONOPHOSPHATASE-RELATED"/>
    <property type="match status" value="1"/>
</dbReference>
<comment type="caution">
    <text evidence="5">The sequence shown here is derived from an EMBL/GenBank/DDBJ whole genome shotgun (WGS) entry which is preliminary data.</text>
</comment>
<keyword evidence="6" id="KW-1185">Reference proteome</keyword>